<sequence>MYLRLSRLDEAEASYREALKFHKIANDVLGQGTDLHGLGKVHMERSQLEDARSMFEKALAMHKKAHAPVWQGLDQKQLNIVLSKMGKATQE</sequence>
<gene>
    <name evidence="2" type="ORF">B0F90DRAFT_1792334</name>
</gene>
<name>A0AAD4LUF3_9AGAM</name>
<dbReference type="SUPFAM" id="SSF48452">
    <property type="entry name" value="TPR-like"/>
    <property type="match status" value="1"/>
</dbReference>
<keyword evidence="1" id="KW-0802">TPR repeat</keyword>
<feature type="repeat" description="TPR" evidence="1">
    <location>
        <begin position="32"/>
        <end position="65"/>
    </location>
</feature>
<dbReference type="InterPro" id="IPR011990">
    <property type="entry name" value="TPR-like_helical_dom_sf"/>
</dbReference>
<accession>A0AAD4LUF3</accession>
<proteinExistence type="predicted"/>
<dbReference type="EMBL" id="WTXG01000288">
    <property type="protein sequence ID" value="KAI0289686.1"/>
    <property type="molecule type" value="Genomic_DNA"/>
</dbReference>
<evidence type="ECO:0000256" key="1">
    <source>
        <dbReference type="PROSITE-ProRule" id="PRU00339"/>
    </source>
</evidence>
<dbReference type="PROSITE" id="PS50005">
    <property type="entry name" value="TPR"/>
    <property type="match status" value="1"/>
</dbReference>
<protein>
    <recommendedName>
        <fullName evidence="4">Tetratricopeptide repeat protein</fullName>
    </recommendedName>
</protein>
<evidence type="ECO:0008006" key="4">
    <source>
        <dbReference type="Google" id="ProtNLM"/>
    </source>
</evidence>
<dbReference type="Gene3D" id="1.25.40.10">
    <property type="entry name" value="Tetratricopeptide repeat domain"/>
    <property type="match status" value="1"/>
</dbReference>
<keyword evidence="3" id="KW-1185">Reference proteome</keyword>
<organism evidence="2 3">
    <name type="scientific">Multifurca ochricompacta</name>
    <dbReference type="NCBI Taxonomy" id="376703"/>
    <lineage>
        <taxon>Eukaryota</taxon>
        <taxon>Fungi</taxon>
        <taxon>Dikarya</taxon>
        <taxon>Basidiomycota</taxon>
        <taxon>Agaricomycotina</taxon>
        <taxon>Agaricomycetes</taxon>
        <taxon>Russulales</taxon>
        <taxon>Russulaceae</taxon>
        <taxon>Multifurca</taxon>
    </lineage>
</organism>
<reference evidence="2" key="1">
    <citation type="journal article" date="2022" name="New Phytol.">
        <title>Evolutionary transition to the ectomycorrhizal habit in the genomes of a hyperdiverse lineage of mushroom-forming fungi.</title>
        <authorList>
            <person name="Looney B."/>
            <person name="Miyauchi S."/>
            <person name="Morin E."/>
            <person name="Drula E."/>
            <person name="Courty P.E."/>
            <person name="Kohler A."/>
            <person name="Kuo A."/>
            <person name="LaButti K."/>
            <person name="Pangilinan J."/>
            <person name="Lipzen A."/>
            <person name="Riley R."/>
            <person name="Andreopoulos W."/>
            <person name="He G."/>
            <person name="Johnson J."/>
            <person name="Nolan M."/>
            <person name="Tritt A."/>
            <person name="Barry K.W."/>
            <person name="Grigoriev I.V."/>
            <person name="Nagy L.G."/>
            <person name="Hibbett D."/>
            <person name="Henrissat B."/>
            <person name="Matheny P.B."/>
            <person name="Labbe J."/>
            <person name="Martin F.M."/>
        </authorList>
    </citation>
    <scope>NUCLEOTIDE SEQUENCE</scope>
    <source>
        <strain evidence="2">BPL690</strain>
    </source>
</reference>
<evidence type="ECO:0000313" key="2">
    <source>
        <dbReference type="EMBL" id="KAI0289686.1"/>
    </source>
</evidence>
<comment type="caution">
    <text evidence="2">The sequence shown here is derived from an EMBL/GenBank/DDBJ whole genome shotgun (WGS) entry which is preliminary data.</text>
</comment>
<dbReference type="Pfam" id="PF13424">
    <property type="entry name" value="TPR_12"/>
    <property type="match status" value="1"/>
</dbReference>
<evidence type="ECO:0000313" key="3">
    <source>
        <dbReference type="Proteomes" id="UP001203297"/>
    </source>
</evidence>
<dbReference type="InterPro" id="IPR019734">
    <property type="entry name" value="TPR_rpt"/>
</dbReference>
<dbReference type="Proteomes" id="UP001203297">
    <property type="component" value="Unassembled WGS sequence"/>
</dbReference>
<dbReference type="AlphaFoldDB" id="A0AAD4LUF3"/>